<evidence type="ECO:0000313" key="3">
    <source>
        <dbReference type="Proteomes" id="UP001431209"/>
    </source>
</evidence>
<proteinExistence type="predicted"/>
<accession>A0AAW2Z3P4</accession>
<sequence>MLQFSPRLRAYLILGIVVLLVLNVAYMYRGSLFSKGRQIKARLPVDNSLEMSPEEIEHLIKQLVEGSKEKEAPKPVVVEDKTSSKADLQVCADHLGRCQQFQKVRIVVIDTAETHPQIRMLIGSLHHHHKGQIKAVIYGLNLPKAKVNEVLLWDFVEYIDLEQEFYTAQRVAKEEKAHFDKNLWKPLVIKHSVEVFGKVLFVDDSLLFTSSIIDSEAIKSLEKDGHYFAGEKCHQDVKIQGYVLDSEAYKEVLVPTVDCSRRQCSAKDIKESNQPEKKYPCKPIPAIVKERHPDNDRKEVCYLAMREDFITSASQLPGNSSMKSWSFDKKLRLKHNDNKIHVALGFPSTTKGNANPSVDTIPVFSVLVPSFLRSIKKDDTEYKYSLYLAFDESDSFYNKPENQKAVLSKFKELAKGYPAKLIMVQCVDSNGWVPFLWNVAFQHSIDDGADYFYQLNDDIRIETAGWTKVFVDAMRANKFMSDFGCTGPVDTNNAVLLTQAFVSRTHYDIFGFLYPYVFKNWFSDDWITEIYKHVDSNLRETHPAMNVFNSQAFGTRYEVCDATGRQDLATELGYGKEKIKLWLEENKKK</sequence>
<evidence type="ECO:0000313" key="2">
    <source>
        <dbReference type="EMBL" id="KAL0483262.1"/>
    </source>
</evidence>
<evidence type="ECO:0000256" key="1">
    <source>
        <dbReference type="SAM" id="Phobius"/>
    </source>
</evidence>
<organism evidence="2 3">
    <name type="scientific">Acrasis kona</name>
    <dbReference type="NCBI Taxonomy" id="1008807"/>
    <lineage>
        <taxon>Eukaryota</taxon>
        <taxon>Discoba</taxon>
        <taxon>Heterolobosea</taxon>
        <taxon>Tetramitia</taxon>
        <taxon>Eutetramitia</taxon>
        <taxon>Acrasidae</taxon>
        <taxon>Acrasis</taxon>
    </lineage>
</organism>
<feature type="transmembrane region" description="Helical" evidence="1">
    <location>
        <begin position="12"/>
        <end position="28"/>
    </location>
</feature>
<keyword evidence="1" id="KW-0472">Membrane</keyword>
<keyword evidence="1" id="KW-1133">Transmembrane helix</keyword>
<dbReference type="EMBL" id="JAOPGA020000946">
    <property type="protein sequence ID" value="KAL0483262.1"/>
    <property type="molecule type" value="Genomic_DNA"/>
</dbReference>
<keyword evidence="1" id="KW-0812">Transmembrane</keyword>
<protein>
    <submittedName>
        <fullName evidence="2">Coatomer subunit beta</fullName>
    </submittedName>
</protein>
<reference evidence="2 3" key="1">
    <citation type="submission" date="2024-03" db="EMBL/GenBank/DDBJ databases">
        <title>The Acrasis kona genome and developmental transcriptomes reveal deep origins of eukaryotic multicellular pathways.</title>
        <authorList>
            <person name="Sheikh S."/>
            <person name="Fu C.-J."/>
            <person name="Brown M.W."/>
            <person name="Baldauf S.L."/>
        </authorList>
    </citation>
    <scope>NUCLEOTIDE SEQUENCE [LARGE SCALE GENOMIC DNA]</scope>
    <source>
        <strain evidence="2 3">ATCC MYA-3509</strain>
    </source>
</reference>
<dbReference type="AlphaFoldDB" id="A0AAW2Z3P4"/>
<comment type="caution">
    <text evidence="2">The sequence shown here is derived from an EMBL/GenBank/DDBJ whole genome shotgun (WGS) entry which is preliminary data.</text>
</comment>
<gene>
    <name evidence="2" type="ORF">AKO1_011552</name>
</gene>
<keyword evidence="3" id="KW-1185">Reference proteome</keyword>
<name>A0AAW2Z3P4_9EUKA</name>
<dbReference type="Proteomes" id="UP001431209">
    <property type="component" value="Unassembled WGS sequence"/>
</dbReference>